<reference evidence="3" key="1">
    <citation type="submission" date="2016-10" db="EMBL/GenBank/DDBJ databases">
        <authorList>
            <person name="Varghese N."/>
            <person name="Submissions S."/>
        </authorList>
    </citation>
    <scope>NUCLEOTIDE SEQUENCE [LARGE SCALE GENOMIC DNA]</scope>
    <source>
        <strain evidence="3">DSM 25329</strain>
    </source>
</reference>
<keyword evidence="3" id="KW-1185">Reference proteome</keyword>
<protein>
    <recommendedName>
        <fullName evidence="4">Protein SCO1/2</fullName>
    </recommendedName>
</protein>
<feature type="transmembrane region" description="Helical" evidence="1">
    <location>
        <begin position="7"/>
        <end position="27"/>
    </location>
</feature>
<dbReference type="RefSeq" id="WP_090149707.1">
    <property type="nucleotide sequence ID" value="NZ_FNAN01000006.1"/>
</dbReference>
<sequence length="198" mass="21521">MKKFPKAGLLIVTLVIPALIFALLKLFGTNHYDLPYFVTEKDGNGSVIVQNGDTLFHKVSADCGIFGGVNLGDRLTIAVRMPSKCGEPCERATDELQRIAALKAAIPELQILLIAADTVRRGEWQSVKVDSATIAGCFSNELTDAVKGSDGLNGPAGQMVLIDGNKYVRGFYKAGDGEETDRLMAEIKILDYERKNEK</sequence>
<dbReference type="Proteomes" id="UP000198748">
    <property type="component" value="Unassembled WGS sequence"/>
</dbReference>
<organism evidence="2 3">
    <name type="scientific">Dyadobacter soli</name>
    <dbReference type="NCBI Taxonomy" id="659014"/>
    <lineage>
        <taxon>Bacteria</taxon>
        <taxon>Pseudomonadati</taxon>
        <taxon>Bacteroidota</taxon>
        <taxon>Cytophagia</taxon>
        <taxon>Cytophagales</taxon>
        <taxon>Spirosomataceae</taxon>
        <taxon>Dyadobacter</taxon>
    </lineage>
</organism>
<evidence type="ECO:0000313" key="3">
    <source>
        <dbReference type="Proteomes" id="UP000198748"/>
    </source>
</evidence>
<name>A0A1G7FBF4_9BACT</name>
<keyword evidence="1" id="KW-1133">Transmembrane helix</keyword>
<dbReference type="STRING" id="659014.SAMN04487996_106333"/>
<dbReference type="OrthoDB" id="982604at2"/>
<evidence type="ECO:0000313" key="2">
    <source>
        <dbReference type="EMBL" id="SDE73237.1"/>
    </source>
</evidence>
<dbReference type="EMBL" id="FNAN01000006">
    <property type="protein sequence ID" value="SDE73237.1"/>
    <property type="molecule type" value="Genomic_DNA"/>
</dbReference>
<accession>A0A1G7FBF4</accession>
<dbReference type="AlphaFoldDB" id="A0A1G7FBF4"/>
<keyword evidence="1" id="KW-0472">Membrane</keyword>
<proteinExistence type="predicted"/>
<evidence type="ECO:0000256" key="1">
    <source>
        <dbReference type="SAM" id="Phobius"/>
    </source>
</evidence>
<gene>
    <name evidence="2" type="ORF">SAMN04487996_106333</name>
</gene>
<keyword evidence="1" id="KW-0812">Transmembrane</keyword>
<evidence type="ECO:0008006" key="4">
    <source>
        <dbReference type="Google" id="ProtNLM"/>
    </source>
</evidence>